<sequence>MTLTVKQQENTIEEFKQNIALTGRSIEQIARDLHTDAETIRQVQQLNAQSLEEPWVLRNYLLQTLEQMGKTPVAFSALVGDHHQYWFLNAAKIDQKKIG</sequence>
<dbReference type="EMBL" id="NGMM01000004">
    <property type="protein sequence ID" value="OTP14455.1"/>
    <property type="molecule type" value="Genomic_DNA"/>
</dbReference>
<organism evidence="1">
    <name type="scientific">Candidatus Enterococcus clewellii</name>
    <dbReference type="NCBI Taxonomy" id="1834193"/>
    <lineage>
        <taxon>Bacteria</taxon>
        <taxon>Bacillati</taxon>
        <taxon>Bacillota</taxon>
        <taxon>Bacilli</taxon>
        <taxon>Lactobacillales</taxon>
        <taxon>Enterococcaceae</taxon>
        <taxon>Enterococcus</taxon>
    </lineage>
</organism>
<evidence type="ECO:0008006" key="4">
    <source>
        <dbReference type="Google" id="ProtNLM"/>
    </source>
</evidence>
<dbReference type="Pfam" id="PF10078">
    <property type="entry name" value="DUF2316"/>
    <property type="match status" value="1"/>
</dbReference>
<proteinExistence type="predicted"/>
<gene>
    <name evidence="2" type="ORF">A5888_002282</name>
    <name evidence="1" type="ORF">A5888_002556</name>
</gene>
<evidence type="ECO:0000313" key="1">
    <source>
        <dbReference type="EMBL" id="OTP14455.1"/>
    </source>
</evidence>
<evidence type="ECO:0000313" key="3">
    <source>
        <dbReference type="Proteomes" id="UP000195141"/>
    </source>
</evidence>
<dbReference type="Proteomes" id="UP000195141">
    <property type="component" value="Chromosome"/>
</dbReference>
<reference evidence="2" key="2">
    <citation type="submission" date="2017-05" db="EMBL/GenBank/DDBJ databases">
        <authorList>
            <consortium name="The Broad Institute Genomics Platform"/>
            <consortium name="The Broad Institute Genomic Center for Infectious Diseases"/>
            <person name="Earl A."/>
            <person name="Manson A."/>
            <person name="Schwartman J."/>
            <person name="Gilmore M."/>
            <person name="Abouelleil A."/>
            <person name="Cao P."/>
            <person name="Chapman S."/>
            <person name="Cusick C."/>
            <person name="Shea T."/>
            <person name="Young S."/>
            <person name="Neafsey D."/>
            <person name="Nusbaum C."/>
            <person name="Birren B."/>
        </authorList>
    </citation>
    <scope>NUCLEOTIDE SEQUENCE</scope>
    <source>
        <strain evidence="2">9E7_DIV0242</strain>
    </source>
</reference>
<dbReference type="RefSeq" id="WP_086349604.1">
    <property type="nucleotide sequence ID" value="NZ_CP147247.1"/>
</dbReference>
<accession>A0A242K4T2</accession>
<dbReference type="AlphaFoldDB" id="A0A242K4T2"/>
<dbReference type="InterPro" id="IPR018757">
    <property type="entry name" value="DUF2316"/>
</dbReference>
<dbReference type="OrthoDB" id="3233189at2"/>
<evidence type="ECO:0000313" key="2">
    <source>
        <dbReference type="EMBL" id="WYJ90525.1"/>
    </source>
</evidence>
<name>A0A242K4T2_9ENTE</name>
<protein>
    <recommendedName>
        <fullName evidence="4">DUF2316 family protein</fullName>
    </recommendedName>
</protein>
<dbReference type="EMBL" id="CP147247">
    <property type="protein sequence ID" value="WYJ90525.1"/>
    <property type="molecule type" value="Genomic_DNA"/>
</dbReference>
<keyword evidence="3" id="KW-1185">Reference proteome</keyword>
<reference evidence="2" key="3">
    <citation type="submission" date="2024-03" db="EMBL/GenBank/DDBJ databases">
        <title>The Genome Sequence of Enterococcus sp. DIV0242b.</title>
        <authorList>
            <consortium name="The Broad Institute Genomics Platform"/>
            <consortium name="The Broad Institute Microbial Omics Core"/>
            <consortium name="The Broad Institute Genomic Center for Infectious Diseases"/>
            <person name="Earl A."/>
            <person name="Manson A."/>
            <person name="Gilmore M."/>
            <person name="Schwartman J."/>
            <person name="Shea T."/>
            <person name="Abouelleil A."/>
            <person name="Cao P."/>
            <person name="Chapman S."/>
            <person name="Cusick C."/>
            <person name="Young S."/>
            <person name="Neafsey D."/>
            <person name="Nusbaum C."/>
            <person name="Birren B."/>
        </authorList>
    </citation>
    <scope>NUCLEOTIDE SEQUENCE</scope>
    <source>
        <strain evidence="2">9E7_DIV0242</strain>
    </source>
</reference>
<reference evidence="1" key="1">
    <citation type="submission" date="2017-05" db="EMBL/GenBank/DDBJ databases">
        <title>The Genome Sequence of Enterococcus sp. 9E7_DIV0242.</title>
        <authorList>
            <consortium name="The Broad Institute Genomics Platform"/>
            <consortium name="The Broad Institute Genomic Center for Infectious Diseases"/>
            <person name="Earl A."/>
            <person name="Manson A."/>
            <person name="Schwartman J."/>
            <person name="Gilmore M."/>
            <person name="Abouelleil A."/>
            <person name="Cao P."/>
            <person name="Chapman S."/>
            <person name="Cusick C."/>
            <person name="Shea T."/>
            <person name="Young S."/>
            <person name="Neafsey D."/>
            <person name="Nusbaum C."/>
            <person name="Birren B."/>
        </authorList>
    </citation>
    <scope>NUCLEOTIDE SEQUENCE [LARGE SCALE GENOMIC DNA]</scope>
    <source>
        <strain evidence="1">9E7_DIV0242</strain>
    </source>
</reference>